<proteinExistence type="predicted"/>
<dbReference type="Proteomes" id="UP000299102">
    <property type="component" value="Unassembled WGS sequence"/>
</dbReference>
<feature type="region of interest" description="Disordered" evidence="1">
    <location>
        <begin position="60"/>
        <end position="88"/>
    </location>
</feature>
<organism evidence="2 3">
    <name type="scientific">Eumeta variegata</name>
    <name type="common">Bagworm moth</name>
    <name type="synonym">Eumeta japonica</name>
    <dbReference type="NCBI Taxonomy" id="151549"/>
    <lineage>
        <taxon>Eukaryota</taxon>
        <taxon>Metazoa</taxon>
        <taxon>Ecdysozoa</taxon>
        <taxon>Arthropoda</taxon>
        <taxon>Hexapoda</taxon>
        <taxon>Insecta</taxon>
        <taxon>Pterygota</taxon>
        <taxon>Neoptera</taxon>
        <taxon>Endopterygota</taxon>
        <taxon>Lepidoptera</taxon>
        <taxon>Glossata</taxon>
        <taxon>Ditrysia</taxon>
        <taxon>Tineoidea</taxon>
        <taxon>Psychidae</taxon>
        <taxon>Oiketicinae</taxon>
        <taxon>Eumeta</taxon>
    </lineage>
</organism>
<comment type="caution">
    <text evidence="2">The sequence shown here is derived from an EMBL/GenBank/DDBJ whole genome shotgun (WGS) entry which is preliminary data.</text>
</comment>
<evidence type="ECO:0000256" key="1">
    <source>
        <dbReference type="SAM" id="MobiDB-lite"/>
    </source>
</evidence>
<evidence type="ECO:0000313" key="3">
    <source>
        <dbReference type="Proteomes" id="UP000299102"/>
    </source>
</evidence>
<evidence type="ECO:0000313" key="2">
    <source>
        <dbReference type="EMBL" id="GBP67183.1"/>
    </source>
</evidence>
<reference evidence="2 3" key="1">
    <citation type="journal article" date="2019" name="Commun. Biol.">
        <title>The bagworm genome reveals a unique fibroin gene that provides high tensile strength.</title>
        <authorList>
            <person name="Kono N."/>
            <person name="Nakamura H."/>
            <person name="Ohtoshi R."/>
            <person name="Tomita M."/>
            <person name="Numata K."/>
            <person name="Arakawa K."/>
        </authorList>
    </citation>
    <scope>NUCLEOTIDE SEQUENCE [LARGE SCALE GENOMIC DNA]</scope>
</reference>
<name>A0A4C1XVS1_EUMVA</name>
<accession>A0A4C1XVS1</accession>
<dbReference type="AlphaFoldDB" id="A0A4C1XVS1"/>
<dbReference type="OrthoDB" id="10057240at2759"/>
<protein>
    <submittedName>
        <fullName evidence="2">Uncharacterized protein</fullName>
    </submittedName>
</protein>
<dbReference type="EMBL" id="BGZK01000975">
    <property type="protein sequence ID" value="GBP67183.1"/>
    <property type="molecule type" value="Genomic_DNA"/>
</dbReference>
<feature type="compositionally biased region" description="Basic residues" evidence="1">
    <location>
        <begin position="79"/>
        <end position="88"/>
    </location>
</feature>
<gene>
    <name evidence="2" type="ORF">EVAR_42062_1</name>
</gene>
<keyword evidence="3" id="KW-1185">Reference proteome</keyword>
<sequence length="88" mass="9849">MSSRRNLNVHEIISALEDDNLTISADIFITPPENDDLTEAEVRRTVSSLEGILENVEGIDQEEEEEQPTTSEAIEPPAKKAKIMVTRK</sequence>